<evidence type="ECO:0000256" key="1">
    <source>
        <dbReference type="ARBA" id="ARBA00006756"/>
    </source>
</evidence>
<dbReference type="GO" id="GO:0015031">
    <property type="term" value="P:protein transport"/>
    <property type="evidence" value="ECO:0007669"/>
    <property type="project" value="UniProtKB-KW"/>
</dbReference>
<dbReference type="GO" id="GO:0005546">
    <property type="term" value="F:phosphatidylinositol-4,5-bisphosphate binding"/>
    <property type="evidence" value="ECO:0007669"/>
    <property type="project" value="InterPro"/>
</dbReference>
<feature type="domain" description="Exocyst complex subunit Exo70 C-terminal" evidence="4">
    <location>
        <begin position="189"/>
        <end position="551"/>
    </location>
</feature>
<organism evidence="5 6">
    <name type="scientific">Daucus carota subsp. sativus</name>
    <name type="common">Carrot</name>
    <dbReference type="NCBI Taxonomy" id="79200"/>
    <lineage>
        <taxon>Eukaryota</taxon>
        <taxon>Viridiplantae</taxon>
        <taxon>Streptophyta</taxon>
        <taxon>Embryophyta</taxon>
        <taxon>Tracheophyta</taxon>
        <taxon>Spermatophyta</taxon>
        <taxon>Magnoliopsida</taxon>
        <taxon>eudicotyledons</taxon>
        <taxon>Gunneridae</taxon>
        <taxon>Pentapetalae</taxon>
        <taxon>asterids</taxon>
        <taxon>campanulids</taxon>
        <taxon>Apiales</taxon>
        <taxon>Apiaceae</taxon>
        <taxon>Apioideae</taxon>
        <taxon>Scandiceae</taxon>
        <taxon>Daucinae</taxon>
        <taxon>Daucus</taxon>
        <taxon>Daucus sect. Daucus</taxon>
    </lineage>
</organism>
<comment type="similarity">
    <text evidence="1 3">Belongs to the EXO70 family.</text>
</comment>
<sequence>MKVSDSEDTKLPDLESAVKVINEFESPSQLQGLINDGDRRKFSQYLYAVDEIQQSIRSGISGYDTHGARAIKQLQLIFQRILDCSVTGTKYDAMTTTVYSSSVTSSYNYELQGSNQTGQGELSSEQIYRLCSIVNRLNSTGCLGDCINVYRISRKSAVDARYMRFCIGRWTINDLQSLYYEDFTSKIRMWILAAYKCYDAIFPGERQYYEQIFSGVSAVTDENCFLAIVKHAAIELNNFAEAVSCTTSFQKFFPVLDLHKVLVAILPKIQSTFHSVSVANISYRASNIINSLTTVIRKLFSSFQDTVLNEQLDTLPSKGAVHSLTEYAMKYVTSISLHKDLLTNIIVSPPTERLGNQEDEQFLEALSGTPLRLHMIWIMISLRINLEGKSSLYGDSSMSYIFIMNNVSYVIKTITGSPELLELIGKEYPSKLSKYVLQAAQNYASSTSHKVLYCLRDDGLNFKFLLCNGISKNSVKNRFKTFNTAFEEFCQAQSTMSVLDTQLRCQINKLILGKLLPAYRSFLEEFGSHIQSERFKKKYIKYSNQELENKLKILFSEH</sequence>
<dbReference type="GO" id="GO:0000145">
    <property type="term" value="C:exocyst"/>
    <property type="evidence" value="ECO:0007669"/>
    <property type="project" value="InterPro"/>
</dbReference>
<dbReference type="Proteomes" id="UP000077755">
    <property type="component" value="Chromosome 1"/>
</dbReference>
<dbReference type="SUPFAM" id="SSF74788">
    <property type="entry name" value="Cullin repeat-like"/>
    <property type="match status" value="1"/>
</dbReference>
<dbReference type="AlphaFoldDB" id="A0AAF0WB60"/>
<evidence type="ECO:0000313" key="5">
    <source>
        <dbReference type="EMBL" id="WOG85586.1"/>
    </source>
</evidence>
<dbReference type="GO" id="GO:0006887">
    <property type="term" value="P:exocytosis"/>
    <property type="evidence" value="ECO:0007669"/>
    <property type="project" value="UniProtKB-KW"/>
</dbReference>
<accession>A0AAF0WB60</accession>
<dbReference type="InterPro" id="IPR016159">
    <property type="entry name" value="Cullin_repeat-like_dom_sf"/>
</dbReference>
<dbReference type="InterPro" id="IPR004140">
    <property type="entry name" value="Exo70"/>
</dbReference>
<evidence type="ECO:0000256" key="3">
    <source>
        <dbReference type="RuleBase" id="RU365026"/>
    </source>
</evidence>
<dbReference type="EMBL" id="CP093343">
    <property type="protein sequence ID" value="WOG85586.1"/>
    <property type="molecule type" value="Genomic_DNA"/>
</dbReference>
<proteinExistence type="inferred from homology"/>
<keyword evidence="3" id="KW-0653">Protein transport</keyword>
<evidence type="ECO:0000259" key="4">
    <source>
        <dbReference type="Pfam" id="PF03081"/>
    </source>
</evidence>
<keyword evidence="2 3" id="KW-0813">Transport</keyword>
<protein>
    <recommendedName>
        <fullName evidence="3">Exocyst subunit Exo70 family protein</fullName>
    </recommendedName>
</protein>
<evidence type="ECO:0000256" key="2">
    <source>
        <dbReference type="ARBA" id="ARBA00022448"/>
    </source>
</evidence>
<reference evidence="5" key="2">
    <citation type="submission" date="2022-03" db="EMBL/GenBank/DDBJ databases">
        <title>Draft title - Genomic analysis of global carrot germplasm unveils the trajectory of domestication and the origin of high carotenoid orange carrot.</title>
        <authorList>
            <person name="Iorizzo M."/>
            <person name="Ellison S."/>
            <person name="Senalik D."/>
            <person name="Macko-Podgorni A."/>
            <person name="Grzebelus D."/>
            <person name="Bostan H."/>
            <person name="Rolling W."/>
            <person name="Curaba J."/>
            <person name="Simon P."/>
        </authorList>
    </citation>
    <scope>NUCLEOTIDE SEQUENCE</scope>
    <source>
        <tissue evidence="5">Leaf</tissue>
    </source>
</reference>
<evidence type="ECO:0000313" key="6">
    <source>
        <dbReference type="Proteomes" id="UP000077755"/>
    </source>
</evidence>
<dbReference type="PANTHER" id="PTHR12542:SF7">
    <property type="entry name" value="EXOCYST SUBUNIT EXO70 FAMILY PROTEIN"/>
    <property type="match status" value="1"/>
</dbReference>
<gene>
    <name evidence="5" type="ORF">DCAR_0104777</name>
</gene>
<dbReference type="PANTHER" id="PTHR12542">
    <property type="entry name" value="EXOCYST COMPLEX PROTEIN EXO70"/>
    <property type="match status" value="1"/>
</dbReference>
<keyword evidence="6" id="KW-1185">Reference proteome</keyword>
<comment type="function">
    <text evidence="3">Component of the exocyst complex.</text>
</comment>
<dbReference type="Pfam" id="PF03081">
    <property type="entry name" value="Exo70_C"/>
    <property type="match status" value="1"/>
</dbReference>
<name>A0AAF0WB60_DAUCS</name>
<dbReference type="InterPro" id="IPR046364">
    <property type="entry name" value="Exo70_C"/>
</dbReference>
<dbReference type="Pfam" id="PF20669">
    <property type="entry name" value="Exo70_N"/>
    <property type="match status" value="1"/>
</dbReference>
<reference evidence="5" key="1">
    <citation type="journal article" date="2016" name="Nat. Genet.">
        <title>A high-quality carrot genome assembly provides new insights into carotenoid accumulation and asterid genome evolution.</title>
        <authorList>
            <person name="Iorizzo M."/>
            <person name="Ellison S."/>
            <person name="Senalik D."/>
            <person name="Zeng P."/>
            <person name="Satapoomin P."/>
            <person name="Huang J."/>
            <person name="Bowman M."/>
            <person name="Iovene M."/>
            <person name="Sanseverino W."/>
            <person name="Cavagnaro P."/>
            <person name="Yildiz M."/>
            <person name="Macko-Podgorni A."/>
            <person name="Moranska E."/>
            <person name="Grzebelus E."/>
            <person name="Grzebelus D."/>
            <person name="Ashrafi H."/>
            <person name="Zheng Z."/>
            <person name="Cheng S."/>
            <person name="Spooner D."/>
            <person name="Van Deynze A."/>
            <person name="Simon P."/>
        </authorList>
    </citation>
    <scope>NUCLEOTIDE SEQUENCE</scope>
    <source>
        <tissue evidence="5">Leaf</tissue>
    </source>
</reference>
<dbReference type="Gene3D" id="1.20.1280.170">
    <property type="entry name" value="Exocyst complex component Exo70"/>
    <property type="match status" value="1"/>
</dbReference>
<keyword evidence="3" id="KW-0268">Exocytosis</keyword>